<dbReference type="PANTHER" id="PTHR45947">
    <property type="entry name" value="SULFOQUINOVOSYL TRANSFERASE SQD2"/>
    <property type="match status" value="1"/>
</dbReference>
<proteinExistence type="predicted"/>
<dbReference type="CDD" id="cd03808">
    <property type="entry name" value="GT4_CapM-like"/>
    <property type="match status" value="1"/>
</dbReference>
<organism evidence="3 4">
    <name type="scientific">Candidatus Magasanikbacteria bacterium GW2011_GWC2_41_17</name>
    <dbReference type="NCBI Taxonomy" id="1619048"/>
    <lineage>
        <taxon>Bacteria</taxon>
        <taxon>Candidatus Magasanikiibacteriota</taxon>
    </lineage>
</organism>
<evidence type="ECO:0000259" key="1">
    <source>
        <dbReference type="Pfam" id="PF00534"/>
    </source>
</evidence>
<protein>
    <submittedName>
        <fullName evidence="3">Glycosyl transferase, group 1</fullName>
    </submittedName>
</protein>
<dbReference type="GO" id="GO:0016757">
    <property type="term" value="F:glycosyltransferase activity"/>
    <property type="evidence" value="ECO:0007669"/>
    <property type="project" value="InterPro"/>
</dbReference>
<dbReference type="AlphaFoldDB" id="A0A0G0YI93"/>
<dbReference type="Pfam" id="PF13439">
    <property type="entry name" value="Glyco_transf_4"/>
    <property type="match status" value="1"/>
</dbReference>
<dbReference type="InterPro" id="IPR028098">
    <property type="entry name" value="Glyco_trans_4-like_N"/>
</dbReference>
<feature type="domain" description="Glycosyltransferase subfamily 4-like N-terminal" evidence="2">
    <location>
        <begin position="36"/>
        <end position="205"/>
    </location>
</feature>
<dbReference type="SUPFAM" id="SSF53756">
    <property type="entry name" value="UDP-Glycosyltransferase/glycogen phosphorylase"/>
    <property type="match status" value="1"/>
</dbReference>
<feature type="domain" description="Glycosyl transferase family 1" evidence="1">
    <location>
        <begin position="212"/>
        <end position="373"/>
    </location>
</feature>
<comment type="caution">
    <text evidence="3">The sequence shown here is derived from an EMBL/GenBank/DDBJ whole genome shotgun (WGS) entry which is preliminary data.</text>
</comment>
<dbReference type="InterPro" id="IPR001296">
    <property type="entry name" value="Glyco_trans_1"/>
</dbReference>
<dbReference type="EMBL" id="LCAV01000001">
    <property type="protein sequence ID" value="KKS00058.1"/>
    <property type="molecule type" value="Genomic_DNA"/>
</dbReference>
<dbReference type="Gene3D" id="3.40.50.2000">
    <property type="entry name" value="Glycogen Phosphorylase B"/>
    <property type="match status" value="2"/>
</dbReference>
<gene>
    <name evidence="3" type="ORF">UU49_C0001G0058</name>
</gene>
<dbReference type="InterPro" id="IPR050194">
    <property type="entry name" value="Glycosyltransferase_grp1"/>
</dbReference>
<evidence type="ECO:0000313" key="3">
    <source>
        <dbReference type="EMBL" id="KKS00058.1"/>
    </source>
</evidence>
<name>A0A0G0YI93_9BACT</name>
<dbReference type="PANTHER" id="PTHR45947:SF3">
    <property type="entry name" value="SULFOQUINOVOSYL TRANSFERASE SQD2"/>
    <property type="match status" value="1"/>
</dbReference>
<evidence type="ECO:0000259" key="2">
    <source>
        <dbReference type="Pfam" id="PF13439"/>
    </source>
</evidence>
<evidence type="ECO:0000313" key="4">
    <source>
        <dbReference type="Proteomes" id="UP000034108"/>
    </source>
</evidence>
<dbReference type="STRING" id="1619048.UU49_C0001G0058"/>
<dbReference type="Pfam" id="PF00534">
    <property type="entry name" value="Glycos_transf_1"/>
    <property type="match status" value="1"/>
</dbReference>
<dbReference type="Proteomes" id="UP000034108">
    <property type="component" value="Unassembled WGS sequence"/>
</dbReference>
<reference evidence="3 4" key="1">
    <citation type="journal article" date="2015" name="Nature">
        <title>rRNA introns, odd ribosomes, and small enigmatic genomes across a large radiation of phyla.</title>
        <authorList>
            <person name="Brown C.T."/>
            <person name="Hug L.A."/>
            <person name="Thomas B.C."/>
            <person name="Sharon I."/>
            <person name="Castelle C.J."/>
            <person name="Singh A."/>
            <person name="Wilkins M.J."/>
            <person name="Williams K.H."/>
            <person name="Banfield J.F."/>
        </authorList>
    </citation>
    <scope>NUCLEOTIDE SEQUENCE [LARGE SCALE GENOMIC DNA]</scope>
</reference>
<keyword evidence="3" id="KW-0808">Transferase</keyword>
<accession>A0A0G0YI93</accession>
<sequence>MLKKLIFSILNLAQKVKRIMTKNKRKILYIITQTEWGGAQKYVFDLATHLTEEFDITVATGTDGSSRELLDKLASAGIKNFTFKHLKRDISLWHDILAVLEIAKFLRQNDFDIVHLNSTKSGVIGALAAWWNRIQSKIIYTAHGWTFLEPLHFYKHWLYLMMEKISAQLRDYTIVLSEKEKQIALQYGTAKPNAISVIANGLDLANLQFFTKEEARQKLNLDQNQIIIGTIANLYKTKGLKYLLEATKELNAKLLIIGEGPERKNLEEKTKQEILTDKIILAGSIKEAANLLPAFDIFVLPSVKEGFPYTLLEAMAAGLPIIATNVGAITEILENQKTGLIVPPADLQTLAEAIASFIKNPEQARQLGASAKETVKKFDLAITVEKTKNIY</sequence>